<dbReference type="PANTHER" id="PTHR23292">
    <property type="entry name" value="LIPOPOLYSACCHARIDE-INDUCED TUMOR NECROSIS FACTOR-ALPHA FACTOR"/>
    <property type="match status" value="1"/>
</dbReference>
<keyword evidence="8" id="KW-0812">Transmembrane</keyword>
<dbReference type="EMBL" id="LWCA01000692">
    <property type="protein sequence ID" value="OAF67319.1"/>
    <property type="molecule type" value="Genomic_DNA"/>
</dbReference>
<evidence type="ECO:0000256" key="8">
    <source>
        <dbReference type="SAM" id="Phobius"/>
    </source>
</evidence>
<dbReference type="PANTHER" id="PTHR23292:SF6">
    <property type="entry name" value="FI16602P1-RELATED"/>
    <property type="match status" value="1"/>
</dbReference>
<evidence type="ECO:0000313" key="10">
    <source>
        <dbReference type="EMBL" id="OAF67319.1"/>
    </source>
</evidence>
<name>A0A177AZ71_9BILA</name>
<evidence type="ECO:0000256" key="5">
    <source>
        <dbReference type="ARBA" id="ARBA00022723"/>
    </source>
</evidence>
<keyword evidence="6" id="KW-0862">Zinc</keyword>
<keyword evidence="8" id="KW-1133">Transmembrane helix</keyword>
<dbReference type="GO" id="GO:0008270">
    <property type="term" value="F:zinc ion binding"/>
    <property type="evidence" value="ECO:0007669"/>
    <property type="project" value="TreeGrafter"/>
</dbReference>
<keyword evidence="5" id="KW-0479">Metal-binding</keyword>
<evidence type="ECO:0000256" key="7">
    <source>
        <dbReference type="ARBA" id="ARBA00023136"/>
    </source>
</evidence>
<sequence>MNTPLPPSEDKLNNQPVYKTVDEQNRDAMRHIVTHEPPPYSTMELNSTTYIPQINNLAPTTSIAQNDFYQQPIAIGQPVITRGSSLKFRQTMRTKCPNCKNVINTCMGYESGTIVYICAMILFITGCFFLCWLPFCFKDLKDIYHRCPNCNYLISINRFM</sequence>
<protein>
    <submittedName>
        <fullName evidence="10">LPS-induced TNF-alpha factor</fullName>
    </submittedName>
</protein>
<evidence type="ECO:0000313" key="11">
    <source>
        <dbReference type="Proteomes" id="UP000078046"/>
    </source>
</evidence>
<comment type="subcellular location">
    <subcellularLocation>
        <location evidence="2">Endosome membrane</location>
        <topology evidence="2">Peripheral membrane protein</topology>
    </subcellularLocation>
    <subcellularLocation>
        <location evidence="1">Late endosome membrane</location>
    </subcellularLocation>
    <subcellularLocation>
        <location evidence="3">Lysosome membrane</location>
        <topology evidence="3">Peripheral membrane protein</topology>
        <orientation evidence="3">Cytoplasmic side</orientation>
    </subcellularLocation>
</comment>
<dbReference type="InterPro" id="IPR006629">
    <property type="entry name" value="LITAF"/>
</dbReference>
<dbReference type="PROSITE" id="PS51837">
    <property type="entry name" value="LITAF"/>
    <property type="match status" value="1"/>
</dbReference>
<dbReference type="Pfam" id="PF10601">
    <property type="entry name" value="zf-LITAF-like"/>
    <property type="match status" value="1"/>
</dbReference>
<feature type="domain" description="LITAF" evidence="9">
    <location>
        <begin position="76"/>
        <end position="159"/>
    </location>
</feature>
<dbReference type="SMART" id="SM00714">
    <property type="entry name" value="LITAF"/>
    <property type="match status" value="1"/>
</dbReference>
<comment type="caution">
    <text evidence="10">The sequence shown here is derived from an EMBL/GenBank/DDBJ whole genome shotgun (WGS) entry which is preliminary data.</text>
</comment>
<proteinExistence type="inferred from homology"/>
<dbReference type="OrthoDB" id="5599753at2759"/>
<gene>
    <name evidence="10" type="ORF">A3Q56_04948</name>
</gene>
<evidence type="ECO:0000256" key="1">
    <source>
        <dbReference type="ARBA" id="ARBA00004414"/>
    </source>
</evidence>
<evidence type="ECO:0000256" key="6">
    <source>
        <dbReference type="ARBA" id="ARBA00022833"/>
    </source>
</evidence>
<evidence type="ECO:0000256" key="2">
    <source>
        <dbReference type="ARBA" id="ARBA00004481"/>
    </source>
</evidence>
<dbReference type="AlphaFoldDB" id="A0A177AZ71"/>
<keyword evidence="11" id="KW-1185">Reference proteome</keyword>
<keyword evidence="7 8" id="KW-0472">Membrane</keyword>
<organism evidence="10 11">
    <name type="scientific">Intoshia linei</name>
    <dbReference type="NCBI Taxonomy" id="1819745"/>
    <lineage>
        <taxon>Eukaryota</taxon>
        <taxon>Metazoa</taxon>
        <taxon>Spiralia</taxon>
        <taxon>Lophotrochozoa</taxon>
        <taxon>Mesozoa</taxon>
        <taxon>Orthonectida</taxon>
        <taxon>Rhopaluridae</taxon>
        <taxon>Intoshia</taxon>
    </lineage>
</organism>
<dbReference type="InterPro" id="IPR037519">
    <property type="entry name" value="LITAF_fam"/>
</dbReference>
<accession>A0A177AZ71</accession>
<evidence type="ECO:0000256" key="4">
    <source>
        <dbReference type="ARBA" id="ARBA00005975"/>
    </source>
</evidence>
<evidence type="ECO:0000256" key="3">
    <source>
        <dbReference type="ARBA" id="ARBA00004630"/>
    </source>
</evidence>
<evidence type="ECO:0000259" key="9">
    <source>
        <dbReference type="PROSITE" id="PS51837"/>
    </source>
</evidence>
<dbReference type="GO" id="GO:0031902">
    <property type="term" value="C:late endosome membrane"/>
    <property type="evidence" value="ECO:0007669"/>
    <property type="project" value="UniProtKB-SubCell"/>
</dbReference>
<feature type="transmembrane region" description="Helical" evidence="8">
    <location>
        <begin position="114"/>
        <end position="137"/>
    </location>
</feature>
<dbReference type="GO" id="GO:0005765">
    <property type="term" value="C:lysosomal membrane"/>
    <property type="evidence" value="ECO:0007669"/>
    <property type="project" value="UniProtKB-SubCell"/>
</dbReference>
<comment type="similarity">
    <text evidence="4">Belongs to the CDIP1/LITAF family.</text>
</comment>
<dbReference type="Proteomes" id="UP000078046">
    <property type="component" value="Unassembled WGS sequence"/>
</dbReference>
<reference evidence="10 11" key="1">
    <citation type="submission" date="2016-04" db="EMBL/GenBank/DDBJ databases">
        <title>The genome of Intoshia linei affirms orthonectids as highly simplified spiralians.</title>
        <authorList>
            <person name="Mikhailov K.V."/>
            <person name="Slusarev G.S."/>
            <person name="Nikitin M.A."/>
            <person name="Logacheva M.D."/>
            <person name="Penin A."/>
            <person name="Aleoshin V."/>
            <person name="Panchin Y.V."/>
        </authorList>
    </citation>
    <scope>NUCLEOTIDE SEQUENCE [LARGE SCALE GENOMIC DNA]</scope>
    <source>
        <strain evidence="10">Intl2013</strain>
        <tissue evidence="10">Whole animal</tissue>
    </source>
</reference>